<dbReference type="EMBL" id="JBHTCA010000014">
    <property type="protein sequence ID" value="MFC7410342.1"/>
    <property type="molecule type" value="Genomic_DNA"/>
</dbReference>
<organism evidence="3 4">
    <name type="scientific">Hydrogenophaga atypica</name>
    <dbReference type="NCBI Taxonomy" id="249409"/>
    <lineage>
        <taxon>Bacteria</taxon>
        <taxon>Pseudomonadati</taxon>
        <taxon>Pseudomonadota</taxon>
        <taxon>Betaproteobacteria</taxon>
        <taxon>Burkholderiales</taxon>
        <taxon>Comamonadaceae</taxon>
        <taxon>Hydrogenophaga</taxon>
    </lineage>
</organism>
<evidence type="ECO:0000313" key="3">
    <source>
        <dbReference type="EMBL" id="MFC7410342.1"/>
    </source>
</evidence>
<feature type="region of interest" description="Disordered" evidence="2">
    <location>
        <begin position="111"/>
        <end position="134"/>
    </location>
</feature>
<dbReference type="Proteomes" id="UP001596501">
    <property type="component" value="Unassembled WGS sequence"/>
</dbReference>
<reference evidence="4" key="1">
    <citation type="journal article" date="2019" name="Int. J. Syst. Evol. Microbiol.">
        <title>The Global Catalogue of Microorganisms (GCM) 10K type strain sequencing project: providing services to taxonomists for standard genome sequencing and annotation.</title>
        <authorList>
            <consortium name="The Broad Institute Genomics Platform"/>
            <consortium name="The Broad Institute Genome Sequencing Center for Infectious Disease"/>
            <person name="Wu L."/>
            <person name="Ma J."/>
        </authorList>
    </citation>
    <scope>NUCLEOTIDE SEQUENCE [LARGE SCALE GENOMIC DNA]</scope>
    <source>
        <strain evidence="4">CGMCC 1.12371</strain>
    </source>
</reference>
<keyword evidence="4" id="KW-1185">Reference proteome</keyword>
<accession>A0ABW2QNV1</accession>
<sequence>MLIPVLGISGLVIVGTILYQQFATDGPVRPAGDLKAIPTPEAASLPTPRGADNDNPSETLKTVVASNAELRDQVQRVIDQNNKLVQENQRLARLRGTDTPVGATPAVEAVPASTGLTETPTQTTSTRIDEKSPFDSLGKAIGQAATTVQDMVDTYPSGAGKPTAGKAKQPVHEIVEADAPEVPHGAIAYKTVAPMGFSAHTEESRGRNGGRGPAMTRFVRTSGNTEAADPQANGTASRAAQAAVAAKPVDEPYFTIPENATLVGVTAMTSLIGRVPIDGRVTDPMQFKAMVGRDNLAANGWELPDDLAGMIVTGVAIGDMALSCSEGKVRSVTFVFNDGTIRTVSNRKRGGNATGGGSSSGDIGFISDVRGNPCIVGKFVTNAPAYLTDIVGLKALGVASQAYSDAQRSITQNQTTGNTTSQVTGSMSKYVMGQATAGATDEVTAWMLSRLKNSFDAVVTPAGQQLVVHIDQEIQLDKPAKSRKLVHKQQTASNAQRGDRHGLE</sequence>
<feature type="coiled-coil region" evidence="1">
    <location>
        <begin position="67"/>
        <end position="94"/>
    </location>
</feature>
<dbReference type="NCBIfam" id="TIGR03752">
    <property type="entry name" value="conj_TIGR03752"/>
    <property type="match status" value="1"/>
</dbReference>
<gene>
    <name evidence="3" type="ORF">ACFQPB_15865</name>
</gene>
<feature type="region of interest" description="Disordered" evidence="2">
    <location>
        <begin position="32"/>
        <end position="57"/>
    </location>
</feature>
<keyword evidence="1" id="KW-0175">Coiled coil</keyword>
<evidence type="ECO:0000256" key="2">
    <source>
        <dbReference type="SAM" id="MobiDB-lite"/>
    </source>
</evidence>
<dbReference type="InterPro" id="IPR021207">
    <property type="entry name" value="Integr_conj_element_PFL4705"/>
</dbReference>
<name>A0ABW2QNV1_9BURK</name>
<evidence type="ECO:0000313" key="4">
    <source>
        <dbReference type="Proteomes" id="UP001596501"/>
    </source>
</evidence>
<protein>
    <submittedName>
        <fullName evidence="3">TIGR03752 family integrating conjugative element protein</fullName>
    </submittedName>
</protein>
<proteinExistence type="predicted"/>
<evidence type="ECO:0000256" key="1">
    <source>
        <dbReference type="SAM" id="Coils"/>
    </source>
</evidence>
<comment type="caution">
    <text evidence="3">The sequence shown here is derived from an EMBL/GenBank/DDBJ whole genome shotgun (WGS) entry which is preliminary data.</text>
</comment>
<feature type="compositionally biased region" description="Polar residues" evidence="2">
    <location>
        <begin position="114"/>
        <end position="126"/>
    </location>
</feature>
<feature type="region of interest" description="Disordered" evidence="2">
    <location>
        <begin position="479"/>
        <end position="504"/>
    </location>
</feature>